<dbReference type="Proteomes" id="UP000018211">
    <property type="component" value="Unassembled WGS sequence"/>
</dbReference>
<dbReference type="AlphaFoldDB" id="A0AAV2VV40"/>
<accession>A0AAV2VV40</accession>
<sequence>MWKAPFWKLVIRRIHWQETYDVMNPKLSLQSSLTFATPTLQRSFAALRMWPWKTGISYC</sequence>
<evidence type="ECO:0000313" key="2">
    <source>
        <dbReference type="Proteomes" id="UP000018211"/>
    </source>
</evidence>
<organism evidence="1 2">
    <name type="scientific">Vibrio nigripulchritudo SOn1</name>
    <dbReference type="NCBI Taxonomy" id="1238450"/>
    <lineage>
        <taxon>Bacteria</taxon>
        <taxon>Pseudomonadati</taxon>
        <taxon>Pseudomonadota</taxon>
        <taxon>Gammaproteobacteria</taxon>
        <taxon>Vibrionales</taxon>
        <taxon>Vibrionaceae</taxon>
        <taxon>Vibrio</taxon>
    </lineage>
</organism>
<proteinExistence type="predicted"/>
<protein>
    <submittedName>
        <fullName evidence="1">Uncharacterized protein</fullName>
    </submittedName>
</protein>
<comment type="caution">
    <text evidence="1">The sequence shown here is derived from an EMBL/GenBank/DDBJ whole genome shotgun (WGS) entry which is preliminary data.</text>
</comment>
<dbReference type="EMBL" id="CAOF01000140">
    <property type="protein sequence ID" value="CCO48295.1"/>
    <property type="molecule type" value="Genomic_DNA"/>
</dbReference>
<gene>
    <name evidence="1" type="ORF">VIBNISOn1_480095</name>
</gene>
<evidence type="ECO:0000313" key="1">
    <source>
        <dbReference type="EMBL" id="CCO48295.1"/>
    </source>
</evidence>
<name>A0AAV2VV40_9VIBR</name>
<reference evidence="1 2" key="1">
    <citation type="journal article" date="2013" name="ISME J.">
        <title>Comparative genomics of pathogenic lineages of Vibrio nigripulchritudo identifies virulence-associated traits.</title>
        <authorList>
            <person name="Goudenege D."/>
            <person name="Labreuche Y."/>
            <person name="Krin E."/>
            <person name="Ansquer D."/>
            <person name="Mangenot S."/>
            <person name="Calteau A."/>
            <person name="Medigue C."/>
            <person name="Mazel D."/>
            <person name="Polz M.F."/>
            <person name="Le Roux F."/>
        </authorList>
    </citation>
    <scope>NUCLEOTIDE SEQUENCE [LARGE SCALE GENOMIC DNA]</scope>
    <source>
        <strain evidence="1 2">SOn1</strain>
    </source>
</reference>